<reference evidence="7" key="1">
    <citation type="journal article" date="2019" name="Int. J. Syst. Evol. Microbiol.">
        <title>The Global Catalogue of Microorganisms (GCM) 10K type strain sequencing project: providing services to taxonomists for standard genome sequencing and annotation.</title>
        <authorList>
            <consortium name="The Broad Institute Genomics Platform"/>
            <consortium name="The Broad Institute Genome Sequencing Center for Infectious Disease"/>
            <person name="Wu L."/>
            <person name="Ma J."/>
        </authorList>
    </citation>
    <scope>NUCLEOTIDE SEQUENCE [LARGE SCALE GENOMIC DNA]</scope>
    <source>
        <strain evidence="7">CCUG 57263</strain>
    </source>
</reference>
<evidence type="ECO:0000313" key="7">
    <source>
        <dbReference type="Proteomes" id="UP001597120"/>
    </source>
</evidence>
<evidence type="ECO:0000256" key="2">
    <source>
        <dbReference type="ARBA" id="ARBA00023125"/>
    </source>
</evidence>
<dbReference type="InterPro" id="IPR006059">
    <property type="entry name" value="SBP"/>
</dbReference>
<dbReference type="SMART" id="SM00345">
    <property type="entry name" value="HTH_GNTR"/>
    <property type="match status" value="1"/>
</dbReference>
<keyword evidence="2" id="KW-0238">DNA-binding</keyword>
<keyword evidence="3" id="KW-0804">Transcription</keyword>
<dbReference type="InterPro" id="IPR036388">
    <property type="entry name" value="WH-like_DNA-bd_sf"/>
</dbReference>
<dbReference type="PANTHER" id="PTHR43649:SF12">
    <property type="entry name" value="DIACETYLCHITOBIOSE BINDING PROTEIN DASA"/>
    <property type="match status" value="1"/>
</dbReference>
<dbReference type="InterPro" id="IPR050490">
    <property type="entry name" value="Bact_solute-bd_prot1"/>
</dbReference>
<evidence type="ECO:0000313" key="6">
    <source>
        <dbReference type="EMBL" id="MFD0868532.1"/>
    </source>
</evidence>
<evidence type="ECO:0000259" key="5">
    <source>
        <dbReference type="PROSITE" id="PS50949"/>
    </source>
</evidence>
<sequence>MSRKTKQSVLRSKLEEMMASIRDSIRSGAFKNGQFLPSELELAEQYNLSKHSVRKGLDILVTEGYVQKIPRIGNKVLNPDYTSNTTIRFGYYPSMHKQAELSTLIDYFHERHPGIQVELIPIPFHFDDLQLMKHYLQSGLIDVAMFNNQSFSEFHERDGSFALLEPLQPPEDTYPFLLPAFQDGKRLRAVPFVFSPVILCYNKDHFEEFDLPEPDSSWTWNELMDVAHQITNRSNRVGFYYHALSDNRWPIFLLQSGQWIRPEDTGPVSFRHPDVREAIQMSRDIISHQGLSSFLSQSDLEADDLFRQGKVSMVMTTYFVLNEFRNASFRFDIAPLPQLKTSKTLNLVIGLAVSAKSANKEAAKTLVHYLTSQEAQTVIRHRTLSIPAMKRAAERTGRTDIRDAVAGRGKRSPSPAAQGARMVQPHEAAEPSRFQLYREIIPSFKMHSELGLSGPLLKQIREELKLYWSQVTDLDTCCRHLEKLLSEQPVVNA</sequence>
<dbReference type="PROSITE" id="PS50949">
    <property type="entry name" value="HTH_GNTR"/>
    <property type="match status" value="1"/>
</dbReference>
<dbReference type="Pfam" id="PF00392">
    <property type="entry name" value="GntR"/>
    <property type="match status" value="1"/>
</dbReference>
<dbReference type="Proteomes" id="UP001597120">
    <property type="component" value="Unassembled WGS sequence"/>
</dbReference>
<dbReference type="SUPFAM" id="SSF53850">
    <property type="entry name" value="Periplasmic binding protein-like II"/>
    <property type="match status" value="1"/>
</dbReference>
<dbReference type="RefSeq" id="WP_379286569.1">
    <property type="nucleotide sequence ID" value="NZ_JBHTIU010000016.1"/>
</dbReference>
<dbReference type="Pfam" id="PF01547">
    <property type="entry name" value="SBP_bac_1"/>
    <property type="match status" value="1"/>
</dbReference>
<keyword evidence="7" id="KW-1185">Reference proteome</keyword>
<organism evidence="6 7">
    <name type="scientific">Paenibacillus residui</name>
    <dbReference type="NCBI Taxonomy" id="629724"/>
    <lineage>
        <taxon>Bacteria</taxon>
        <taxon>Bacillati</taxon>
        <taxon>Bacillota</taxon>
        <taxon>Bacilli</taxon>
        <taxon>Bacillales</taxon>
        <taxon>Paenibacillaceae</taxon>
        <taxon>Paenibacillus</taxon>
    </lineage>
</organism>
<dbReference type="PRINTS" id="PR00035">
    <property type="entry name" value="HTHGNTR"/>
</dbReference>
<evidence type="ECO:0000256" key="4">
    <source>
        <dbReference type="SAM" id="MobiDB-lite"/>
    </source>
</evidence>
<dbReference type="CDD" id="cd07377">
    <property type="entry name" value="WHTH_GntR"/>
    <property type="match status" value="1"/>
</dbReference>
<dbReference type="InterPro" id="IPR000524">
    <property type="entry name" value="Tscrpt_reg_HTH_GntR"/>
</dbReference>
<dbReference type="SUPFAM" id="SSF46785">
    <property type="entry name" value="Winged helix' DNA-binding domain"/>
    <property type="match status" value="1"/>
</dbReference>
<name>A0ABW3D802_9BACL</name>
<feature type="region of interest" description="Disordered" evidence="4">
    <location>
        <begin position="404"/>
        <end position="428"/>
    </location>
</feature>
<proteinExistence type="predicted"/>
<feature type="domain" description="HTH gntR-type" evidence="5">
    <location>
        <begin position="11"/>
        <end position="79"/>
    </location>
</feature>
<dbReference type="PANTHER" id="PTHR43649">
    <property type="entry name" value="ARABINOSE-BINDING PROTEIN-RELATED"/>
    <property type="match status" value="1"/>
</dbReference>
<dbReference type="EMBL" id="JBHTIU010000016">
    <property type="protein sequence ID" value="MFD0868532.1"/>
    <property type="molecule type" value="Genomic_DNA"/>
</dbReference>
<accession>A0ABW3D802</accession>
<evidence type="ECO:0000256" key="3">
    <source>
        <dbReference type="ARBA" id="ARBA00023163"/>
    </source>
</evidence>
<dbReference type="InterPro" id="IPR036390">
    <property type="entry name" value="WH_DNA-bd_sf"/>
</dbReference>
<gene>
    <name evidence="6" type="ORF">ACFQ03_05180</name>
</gene>
<evidence type="ECO:0000256" key="1">
    <source>
        <dbReference type="ARBA" id="ARBA00023015"/>
    </source>
</evidence>
<protein>
    <submittedName>
        <fullName evidence="6">Extracellular solute-binding protein</fullName>
    </submittedName>
</protein>
<dbReference type="Gene3D" id="1.10.10.10">
    <property type="entry name" value="Winged helix-like DNA-binding domain superfamily/Winged helix DNA-binding domain"/>
    <property type="match status" value="1"/>
</dbReference>
<dbReference type="Gene3D" id="3.40.190.10">
    <property type="entry name" value="Periplasmic binding protein-like II"/>
    <property type="match status" value="1"/>
</dbReference>
<comment type="caution">
    <text evidence="6">The sequence shown here is derived from an EMBL/GenBank/DDBJ whole genome shotgun (WGS) entry which is preliminary data.</text>
</comment>
<keyword evidence="1" id="KW-0805">Transcription regulation</keyword>